<reference evidence="7 8" key="1">
    <citation type="submission" date="2019-09" db="EMBL/GenBank/DDBJ databases">
        <title>Characterization of the phylogenetic diversity of two novel species belonging to the genus Bifidobacterium: Bifidobacterium cebidarum sp. nov. and Bifidobacterium leontopitheci sp. nov.</title>
        <authorList>
            <person name="Lugli G.A."/>
            <person name="Duranti S."/>
            <person name="Milani C."/>
            <person name="Turroni F."/>
            <person name="Ventura M."/>
        </authorList>
    </citation>
    <scope>NUCLEOTIDE SEQUENCE [LARGE SCALE GENOMIC DNA]</scope>
    <source>
        <strain evidence="7 8">LMG 31471</strain>
    </source>
</reference>
<evidence type="ECO:0000256" key="3">
    <source>
        <dbReference type="ARBA" id="ARBA00022801"/>
    </source>
</evidence>
<evidence type="ECO:0000313" key="8">
    <source>
        <dbReference type="Proteomes" id="UP000441772"/>
    </source>
</evidence>
<keyword evidence="2" id="KW-0645">Protease</keyword>
<dbReference type="Pfam" id="PF00877">
    <property type="entry name" value="NLPC_P60"/>
    <property type="match status" value="1"/>
</dbReference>
<dbReference type="InterPro" id="IPR000064">
    <property type="entry name" value="NLP_P60_dom"/>
</dbReference>
<comment type="caution">
    <text evidence="7">The sequence shown here is derived from an EMBL/GenBank/DDBJ whole genome shotgun (WGS) entry which is preliminary data.</text>
</comment>
<protein>
    <submittedName>
        <fullName evidence="7">NlpC/P60 family</fullName>
    </submittedName>
</protein>
<evidence type="ECO:0000256" key="4">
    <source>
        <dbReference type="ARBA" id="ARBA00022807"/>
    </source>
</evidence>
<sequence length="282" mass="29072">MAFSQVRLCRLCYHCLLMMRKSFVSVLVAGVVAAGLSVVGVPAASAGSAASSGVTITSSRSFPKVNTARRDVLKESVSTDGDGASWGGVDSLDVPQTKSQAERDAEAAAKKAEEERKAAEEAARQEAARLAEAQAASRSSSRTSLTTTAPAASADTPTDVAAFVKKALSVQGSAYRVSGYVWTGDPSTSSFTCSGVVDYALGRSTNSSWPESLYAEVGSNLKMDVADLNYGDLVFGKYDGRSPGHVGIYLGNGVMLDSAPDGGVAIRPVTSGGYFMGGGPII</sequence>
<dbReference type="Proteomes" id="UP000441772">
    <property type="component" value="Unassembled WGS sequence"/>
</dbReference>
<evidence type="ECO:0000313" key="7">
    <source>
        <dbReference type="EMBL" id="KAB7790545.1"/>
    </source>
</evidence>
<accession>A0A6I1GG50</accession>
<dbReference type="Gene3D" id="3.90.1720.10">
    <property type="entry name" value="endopeptidase domain like (from Nostoc punctiforme)"/>
    <property type="match status" value="1"/>
</dbReference>
<dbReference type="AlphaFoldDB" id="A0A6I1GG50"/>
<dbReference type="EMBL" id="WBVT01000010">
    <property type="protein sequence ID" value="KAB7790545.1"/>
    <property type="molecule type" value="Genomic_DNA"/>
</dbReference>
<dbReference type="GO" id="GO:0006508">
    <property type="term" value="P:proteolysis"/>
    <property type="evidence" value="ECO:0007669"/>
    <property type="project" value="UniProtKB-KW"/>
</dbReference>
<dbReference type="GO" id="GO:0008234">
    <property type="term" value="F:cysteine-type peptidase activity"/>
    <property type="evidence" value="ECO:0007669"/>
    <property type="project" value="UniProtKB-KW"/>
</dbReference>
<keyword evidence="8" id="KW-1185">Reference proteome</keyword>
<gene>
    <name evidence="7" type="ORF">F7D09_0914</name>
</gene>
<comment type="similarity">
    <text evidence="1">Belongs to the peptidase C40 family.</text>
</comment>
<name>A0A6I1GG50_9BIFI</name>
<feature type="compositionally biased region" description="Basic and acidic residues" evidence="5">
    <location>
        <begin position="100"/>
        <end position="129"/>
    </location>
</feature>
<evidence type="ECO:0000256" key="2">
    <source>
        <dbReference type="ARBA" id="ARBA00022670"/>
    </source>
</evidence>
<organism evidence="7 8">
    <name type="scientific">Bifidobacterium leontopitheci</name>
    <dbReference type="NCBI Taxonomy" id="2650774"/>
    <lineage>
        <taxon>Bacteria</taxon>
        <taxon>Bacillati</taxon>
        <taxon>Actinomycetota</taxon>
        <taxon>Actinomycetes</taxon>
        <taxon>Bifidobacteriales</taxon>
        <taxon>Bifidobacteriaceae</taxon>
        <taxon>Bifidobacterium</taxon>
    </lineage>
</organism>
<evidence type="ECO:0000259" key="6">
    <source>
        <dbReference type="PROSITE" id="PS51935"/>
    </source>
</evidence>
<proteinExistence type="inferred from homology"/>
<keyword evidence="4" id="KW-0788">Thiol protease</keyword>
<dbReference type="PANTHER" id="PTHR47053:SF1">
    <property type="entry name" value="MUREIN DD-ENDOPEPTIDASE MEPH-RELATED"/>
    <property type="match status" value="1"/>
</dbReference>
<evidence type="ECO:0000256" key="5">
    <source>
        <dbReference type="SAM" id="MobiDB-lite"/>
    </source>
</evidence>
<dbReference type="SUPFAM" id="SSF54001">
    <property type="entry name" value="Cysteine proteinases"/>
    <property type="match status" value="1"/>
</dbReference>
<keyword evidence="3" id="KW-0378">Hydrolase</keyword>
<feature type="domain" description="NlpC/P60" evidence="6">
    <location>
        <begin position="162"/>
        <end position="282"/>
    </location>
</feature>
<dbReference type="InterPro" id="IPR051202">
    <property type="entry name" value="Peptidase_C40"/>
</dbReference>
<dbReference type="PROSITE" id="PS51935">
    <property type="entry name" value="NLPC_P60"/>
    <property type="match status" value="1"/>
</dbReference>
<evidence type="ECO:0000256" key="1">
    <source>
        <dbReference type="ARBA" id="ARBA00007074"/>
    </source>
</evidence>
<feature type="compositionally biased region" description="Low complexity" evidence="5">
    <location>
        <begin position="130"/>
        <end position="153"/>
    </location>
</feature>
<dbReference type="InterPro" id="IPR038765">
    <property type="entry name" value="Papain-like_cys_pep_sf"/>
</dbReference>
<dbReference type="PANTHER" id="PTHR47053">
    <property type="entry name" value="MUREIN DD-ENDOPEPTIDASE MEPH-RELATED"/>
    <property type="match status" value="1"/>
</dbReference>
<feature type="region of interest" description="Disordered" evidence="5">
    <location>
        <begin position="76"/>
        <end position="153"/>
    </location>
</feature>